<organism evidence="1">
    <name type="scientific">Eutreptiella gymnastica</name>
    <dbReference type="NCBI Taxonomy" id="73025"/>
    <lineage>
        <taxon>Eukaryota</taxon>
        <taxon>Discoba</taxon>
        <taxon>Euglenozoa</taxon>
        <taxon>Euglenida</taxon>
        <taxon>Spirocuta</taxon>
        <taxon>Euglenophyceae</taxon>
        <taxon>Eutreptiales</taxon>
        <taxon>Eutreptiaceae</taxon>
        <taxon>Eutreptiella</taxon>
    </lineage>
</organism>
<protein>
    <submittedName>
        <fullName evidence="1">Uncharacterized protein</fullName>
    </submittedName>
</protein>
<gene>
    <name evidence="1" type="ORF">EGYM00163_LOCUS22571</name>
</gene>
<proteinExistence type="predicted"/>
<reference evidence="1" key="1">
    <citation type="submission" date="2021-01" db="EMBL/GenBank/DDBJ databases">
        <authorList>
            <person name="Corre E."/>
            <person name="Pelletier E."/>
            <person name="Niang G."/>
            <person name="Scheremetjew M."/>
            <person name="Finn R."/>
            <person name="Kale V."/>
            <person name="Holt S."/>
            <person name="Cochrane G."/>
            <person name="Meng A."/>
            <person name="Brown T."/>
            <person name="Cohen L."/>
        </authorList>
    </citation>
    <scope>NUCLEOTIDE SEQUENCE</scope>
    <source>
        <strain evidence="1">CCMP1594</strain>
    </source>
</reference>
<dbReference type="AlphaFoldDB" id="A0A7S4D014"/>
<name>A0A7S4D014_9EUGL</name>
<accession>A0A7S4D014</accession>
<dbReference type="EMBL" id="HBJA01063951">
    <property type="protein sequence ID" value="CAE0811423.1"/>
    <property type="molecule type" value="Transcribed_RNA"/>
</dbReference>
<evidence type="ECO:0000313" key="1">
    <source>
        <dbReference type="EMBL" id="CAE0811423.1"/>
    </source>
</evidence>
<sequence>MQHLPTKLCSTGYRKSGVEAQSKNINTGGLLYTLENQLQVVAIVLAAMALVVFSSEQQDSVDKSHKFVARHETGRAPLVTFPFFERVHCTFGNGAFCVGKGCSLCSCFQPEKRPPI</sequence>